<feature type="chain" id="PRO_5043686831" description="Secreted protein" evidence="2">
    <location>
        <begin position="22"/>
        <end position="106"/>
    </location>
</feature>
<sequence>MPHHTLLFLSAASLLVRAGRGSPLEEGGILSSDSAASRTGPEPSAPPPPLLLRRGSITAERAQKFPTPLPPCVLKAGQHHRRMRATAARHRTDLPDGSKRILSLGN</sequence>
<keyword evidence="4" id="KW-1185">Reference proteome</keyword>
<protein>
    <recommendedName>
        <fullName evidence="5">Secreted protein</fullName>
    </recommendedName>
</protein>
<keyword evidence="2" id="KW-0732">Signal</keyword>
<proteinExistence type="predicted"/>
<feature type="signal peptide" evidence="2">
    <location>
        <begin position="1"/>
        <end position="21"/>
    </location>
</feature>
<feature type="region of interest" description="Disordered" evidence="1">
    <location>
        <begin position="22"/>
        <end position="52"/>
    </location>
</feature>
<dbReference type="AlphaFoldDB" id="A0AAV7N3D9"/>
<evidence type="ECO:0000256" key="1">
    <source>
        <dbReference type="SAM" id="MobiDB-lite"/>
    </source>
</evidence>
<evidence type="ECO:0008006" key="5">
    <source>
        <dbReference type="Google" id="ProtNLM"/>
    </source>
</evidence>
<evidence type="ECO:0000313" key="3">
    <source>
        <dbReference type="EMBL" id="KAJ1107713.1"/>
    </source>
</evidence>
<evidence type="ECO:0000313" key="4">
    <source>
        <dbReference type="Proteomes" id="UP001066276"/>
    </source>
</evidence>
<comment type="caution">
    <text evidence="3">The sequence shown here is derived from an EMBL/GenBank/DDBJ whole genome shotgun (WGS) entry which is preliminary data.</text>
</comment>
<reference evidence="3" key="1">
    <citation type="journal article" date="2022" name="bioRxiv">
        <title>Sequencing and chromosome-scale assembly of the giantPleurodeles waltlgenome.</title>
        <authorList>
            <person name="Brown T."/>
            <person name="Elewa A."/>
            <person name="Iarovenko S."/>
            <person name="Subramanian E."/>
            <person name="Araus A.J."/>
            <person name="Petzold A."/>
            <person name="Susuki M."/>
            <person name="Suzuki K.-i.T."/>
            <person name="Hayashi T."/>
            <person name="Toyoda A."/>
            <person name="Oliveira C."/>
            <person name="Osipova E."/>
            <person name="Leigh N.D."/>
            <person name="Simon A."/>
            <person name="Yun M.H."/>
        </authorList>
    </citation>
    <scope>NUCLEOTIDE SEQUENCE</scope>
    <source>
        <strain evidence="3">20211129_DDA</strain>
        <tissue evidence="3">Liver</tissue>
    </source>
</reference>
<feature type="compositionally biased region" description="Basic and acidic residues" evidence="1">
    <location>
        <begin position="90"/>
        <end position="99"/>
    </location>
</feature>
<gene>
    <name evidence="3" type="ORF">NDU88_005102</name>
</gene>
<organism evidence="3 4">
    <name type="scientific">Pleurodeles waltl</name>
    <name type="common">Iberian ribbed newt</name>
    <dbReference type="NCBI Taxonomy" id="8319"/>
    <lineage>
        <taxon>Eukaryota</taxon>
        <taxon>Metazoa</taxon>
        <taxon>Chordata</taxon>
        <taxon>Craniata</taxon>
        <taxon>Vertebrata</taxon>
        <taxon>Euteleostomi</taxon>
        <taxon>Amphibia</taxon>
        <taxon>Batrachia</taxon>
        <taxon>Caudata</taxon>
        <taxon>Salamandroidea</taxon>
        <taxon>Salamandridae</taxon>
        <taxon>Pleurodelinae</taxon>
        <taxon>Pleurodeles</taxon>
    </lineage>
</organism>
<feature type="region of interest" description="Disordered" evidence="1">
    <location>
        <begin position="86"/>
        <end position="106"/>
    </location>
</feature>
<dbReference type="EMBL" id="JANPWB010000013">
    <property type="protein sequence ID" value="KAJ1107713.1"/>
    <property type="molecule type" value="Genomic_DNA"/>
</dbReference>
<evidence type="ECO:0000256" key="2">
    <source>
        <dbReference type="SAM" id="SignalP"/>
    </source>
</evidence>
<accession>A0AAV7N3D9</accession>
<name>A0AAV7N3D9_PLEWA</name>
<dbReference type="Proteomes" id="UP001066276">
    <property type="component" value="Chromosome 9"/>
</dbReference>